<gene>
    <name evidence="12" type="ORF">NYF23_00090</name>
</gene>
<evidence type="ECO:0000256" key="4">
    <source>
        <dbReference type="ARBA" id="ARBA00022490"/>
    </source>
</evidence>
<dbReference type="Pfam" id="PF05164">
    <property type="entry name" value="ZapA"/>
    <property type="match status" value="1"/>
</dbReference>
<dbReference type="InterPro" id="IPR036192">
    <property type="entry name" value="Cell_div_ZapA-like_sf"/>
</dbReference>
<evidence type="ECO:0000256" key="11">
    <source>
        <dbReference type="ARBA" id="ARBA00033158"/>
    </source>
</evidence>
<dbReference type="PANTHER" id="PTHR34981">
    <property type="entry name" value="CELL DIVISION PROTEIN ZAPA"/>
    <property type="match status" value="1"/>
</dbReference>
<keyword evidence="6" id="KW-0175">Coiled coil</keyword>
<evidence type="ECO:0000313" key="12">
    <source>
        <dbReference type="EMBL" id="UVW35022.1"/>
    </source>
</evidence>
<reference evidence="12" key="1">
    <citation type="submission" date="2022-08" db="EMBL/GenBank/DDBJ databases">
        <title>Catabolic pathway analysis in culturable SAR92 clade bacteria reveals their overlooked roles in DMSP degradation in coastal seas.</title>
        <authorList>
            <person name="He X."/>
            <person name="Zhang X."/>
            <person name="Zhang Y."/>
        </authorList>
    </citation>
    <scope>NUCLEOTIDE SEQUENCE</scope>
    <source>
        <strain evidence="12">H455</strain>
    </source>
</reference>
<dbReference type="InterPro" id="IPR007838">
    <property type="entry name" value="Cell_div_ZapA-like"/>
</dbReference>
<keyword evidence="13" id="KW-1185">Reference proteome</keyword>
<dbReference type="PANTHER" id="PTHR34981:SF1">
    <property type="entry name" value="CELL DIVISION PROTEIN ZAPA"/>
    <property type="match status" value="1"/>
</dbReference>
<proteinExistence type="inferred from homology"/>
<evidence type="ECO:0000256" key="9">
    <source>
        <dbReference type="ARBA" id="ARBA00024910"/>
    </source>
</evidence>
<evidence type="ECO:0000313" key="13">
    <source>
        <dbReference type="Proteomes" id="UP001059934"/>
    </source>
</evidence>
<evidence type="ECO:0000256" key="5">
    <source>
        <dbReference type="ARBA" id="ARBA00022618"/>
    </source>
</evidence>
<evidence type="ECO:0000256" key="8">
    <source>
        <dbReference type="ARBA" id="ARBA00023306"/>
    </source>
</evidence>
<accession>A0ABY5TME6</accession>
<evidence type="ECO:0000256" key="1">
    <source>
        <dbReference type="ARBA" id="ARBA00004496"/>
    </source>
</evidence>
<protein>
    <recommendedName>
        <fullName evidence="3">Cell division protein ZapA</fullName>
    </recommendedName>
    <alternativeName>
        <fullName evidence="11">Z ring-associated protein ZapA</fullName>
    </alternativeName>
</protein>
<name>A0ABY5TME6_9GAMM</name>
<dbReference type="GO" id="GO:0051301">
    <property type="term" value="P:cell division"/>
    <property type="evidence" value="ECO:0007669"/>
    <property type="project" value="UniProtKB-KW"/>
</dbReference>
<evidence type="ECO:0000256" key="2">
    <source>
        <dbReference type="ARBA" id="ARBA00010074"/>
    </source>
</evidence>
<keyword evidence="5 12" id="KW-0132">Cell division</keyword>
<comment type="function">
    <text evidence="9">Activator of cell division through the inhibition of FtsZ GTPase activity, therefore promoting FtsZ assembly into bundles of protofilaments necessary for the formation of the division Z ring. It is recruited early at mid-cell but it is not essential for cell division.</text>
</comment>
<dbReference type="Gene3D" id="3.30.160.880">
    <property type="entry name" value="Cell division protein ZapA protomer, N-terminal domain"/>
    <property type="match status" value="1"/>
</dbReference>
<comment type="similarity">
    <text evidence="2">Belongs to the ZapA family. Type 1 subfamily.</text>
</comment>
<dbReference type="Proteomes" id="UP001059934">
    <property type="component" value="Chromosome"/>
</dbReference>
<keyword evidence="4" id="KW-0963">Cytoplasm</keyword>
<evidence type="ECO:0000256" key="10">
    <source>
        <dbReference type="ARBA" id="ARBA00026068"/>
    </source>
</evidence>
<evidence type="ECO:0000256" key="7">
    <source>
        <dbReference type="ARBA" id="ARBA00023210"/>
    </source>
</evidence>
<keyword evidence="7" id="KW-0717">Septation</keyword>
<sequence length="98" mass="10795">MSSISLTIRILDKDYQVNCKPDERDALILSAKMLDEKMEEIRRSSHIIGVERIAVMAALNLAHDLIRSEQSAQAGTEASHLLQSMNSKLSSALSDLNG</sequence>
<comment type="subunit">
    <text evidence="10">Homodimer. Interacts with FtsZ.</text>
</comment>
<keyword evidence="8" id="KW-0131">Cell cycle</keyword>
<dbReference type="Gene3D" id="1.20.5.50">
    <property type="match status" value="1"/>
</dbReference>
<organism evidence="12 13">
    <name type="scientific">SAR92 clade bacterium H455</name>
    <dbReference type="NCBI Taxonomy" id="2974818"/>
    <lineage>
        <taxon>Bacteria</taxon>
        <taxon>Pseudomonadati</taxon>
        <taxon>Pseudomonadota</taxon>
        <taxon>Gammaproteobacteria</taxon>
        <taxon>Cellvibrionales</taxon>
        <taxon>Porticoccaceae</taxon>
        <taxon>SAR92 clade</taxon>
    </lineage>
</organism>
<evidence type="ECO:0000256" key="6">
    <source>
        <dbReference type="ARBA" id="ARBA00023054"/>
    </source>
</evidence>
<dbReference type="EMBL" id="CP103416">
    <property type="protein sequence ID" value="UVW35022.1"/>
    <property type="molecule type" value="Genomic_DNA"/>
</dbReference>
<dbReference type="InterPro" id="IPR042233">
    <property type="entry name" value="Cell_div_ZapA_N"/>
</dbReference>
<comment type="subcellular location">
    <subcellularLocation>
        <location evidence="1">Cytoplasm</location>
    </subcellularLocation>
</comment>
<evidence type="ECO:0000256" key="3">
    <source>
        <dbReference type="ARBA" id="ARBA00015195"/>
    </source>
</evidence>
<dbReference type="SUPFAM" id="SSF102829">
    <property type="entry name" value="Cell division protein ZapA-like"/>
    <property type="match status" value="1"/>
</dbReference>